<feature type="transmembrane region" description="Helical" evidence="2">
    <location>
        <begin position="111"/>
        <end position="130"/>
    </location>
</feature>
<evidence type="ECO:0000313" key="3">
    <source>
        <dbReference type="EMBL" id="AUF83639.1"/>
    </source>
</evidence>
<dbReference type="Proteomes" id="UP000233419">
    <property type="component" value="Chromosome"/>
</dbReference>
<dbReference type="KEGG" id="msyr:CXP39_02390"/>
<reference evidence="3 4" key="1">
    <citation type="submission" date="2017-12" db="EMBL/GenBank/DDBJ databases">
        <title>Mesoplasma syrphidae YJS, Complete Genome.</title>
        <authorList>
            <person name="Knight T.F."/>
            <person name="Citino T."/>
            <person name="Rubinstein R."/>
            <person name="Neuschaefer Z."/>
        </authorList>
    </citation>
    <scope>NUCLEOTIDE SEQUENCE [LARGE SCALE GENOMIC DNA]</scope>
    <source>
        <strain evidence="3 4">YJS</strain>
    </source>
</reference>
<dbReference type="InterPro" id="IPR059214">
    <property type="entry name" value="MSC_0882-like"/>
</dbReference>
<protein>
    <submittedName>
        <fullName evidence="3">Uncharacterized protein</fullName>
    </submittedName>
</protein>
<dbReference type="AlphaFoldDB" id="A0A2K9C2D1"/>
<dbReference type="RefSeq" id="WP_051591844.1">
    <property type="nucleotide sequence ID" value="NZ_CP025257.1"/>
</dbReference>
<evidence type="ECO:0000256" key="2">
    <source>
        <dbReference type="SAM" id="Phobius"/>
    </source>
</evidence>
<accession>A0A2K9C2D1</accession>
<keyword evidence="2" id="KW-1133">Transmembrane helix</keyword>
<keyword evidence="4" id="KW-1185">Reference proteome</keyword>
<feature type="transmembrane region" description="Helical" evidence="2">
    <location>
        <begin position="69"/>
        <end position="91"/>
    </location>
</feature>
<name>A0A2K9C2D1_9MOLU</name>
<dbReference type="OrthoDB" id="387367at2"/>
<gene>
    <name evidence="3" type="ORF">CXP39_02390</name>
</gene>
<feature type="transmembrane region" description="Helical" evidence="2">
    <location>
        <begin position="207"/>
        <end position="227"/>
    </location>
</feature>
<sequence length="294" mass="34066">MDNSLQEFDITSNQQSNPSLARSNNFRGRYNQNHHVKELTPNFTKKELDAVEIPNEIAKEIRLEKYRIFGINLLGMLCSFVAAFFIGLAMIKKDGNNFLNIADEYIPSPVGMFFLLGFGVFCLMIAFVDYRHIILDVKRYKSDILMGKEKIPHFLIRNYKSLVTRPYYVNWIAFSVYFFGAITIGIMYAIKAATKNNQNPLEMNTEIIIMICVLIITLIIQSLSLIFTRLRKGNIDVYYGYDIVPFEETKELRKRANRTCLIIFFGFLAVILCFVVIPMMIIRKRSGKKILPFI</sequence>
<evidence type="ECO:0000313" key="4">
    <source>
        <dbReference type="Proteomes" id="UP000233419"/>
    </source>
</evidence>
<dbReference type="NCBIfam" id="NF045846">
    <property type="entry name" value="MSC0882_dom"/>
    <property type="match status" value="1"/>
</dbReference>
<feature type="transmembrane region" description="Helical" evidence="2">
    <location>
        <begin position="260"/>
        <end position="282"/>
    </location>
</feature>
<feature type="transmembrane region" description="Helical" evidence="2">
    <location>
        <begin position="167"/>
        <end position="187"/>
    </location>
</feature>
<dbReference type="EMBL" id="CP025257">
    <property type="protein sequence ID" value="AUF83639.1"/>
    <property type="molecule type" value="Genomic_DNA"/>
</dbReference>
<feature type="region of interest" description="Disordered" evidence="1">
    <location>
        <begin position="1"/>
        <end position="24"/>
    </location>
</feature>
<organism evidence="3 4">
    <name type="scientific">Mesoplasma syrphidae</name>
    <dbReference type="NCBI Taxonomy" id="225999"/>
    <lineage>
        <taxon>Bacteria</taxon>
        <taxon>Bacillati</taxon>
        <taxon>Mycoplasmatota</taxon>
        <taxon>Mollicutes</taxon>
        <taxon>Entomoplasmatales</taxon>
        <taxon>Entomoplasmataceae</taxon>
        <taxon>Mesoplasma</taxon>
    </lineage>
</organism>
<keyword evidence="2" id="KW-0472">Membrane</keyword>
<evidence type="ECO:0000256" key="1">
    <source>
        <dbReference type="SAM" id="MobiDB-lite"/>
    </source>
</evidence>
<proteinExistence type="predicted"/>
<keyword evidence="2" id="KW-0812">Transmembrane</keyword>